<keyword evidence="3" id="KW-1185">Reference proteome</keyword>
<proteinExistence type="predicted"/>
<name>A0A160SYD3_9CHLR</name>
<dbReference type="AlphaFoldDB" id="A0A160SYD3"/>
<dbReference type="Gene3D" id="3.40.50.150">
    <property type="entry name" value="Vaccinia Virus protein VP39"/>
    <property type="match status" value="1"/>
</dbReference>
<feature type="domain" description="Methyltransferase" evidence="1">
    <location>
        <begin position="44"/>
        <end position="139"/>
    </location>
</feature>
<dbReference type="InterPro" id="IPR029063">
    <property type="entry name" value="SAM-dependent_MTases_sf"/>
</dbReference>
<dbReference type="Proteomes" id="UP000215027">
    <property type="component" value="Chromosome I"/>
</dbReference>
<dbReference type="PANTHER" id="PTHR43464:SF83">
    <property type="entry name" value="MALONYL-[ACYL-CARRIER PROTEIN] O-METHYLTRANSFERASE"/>
    <property type="match status" value="1"/>
</dbReference>
<accession>A0A160SYD3</accession>
<organism evidence="2 3">
    <name type="scientific">Candidatus Promineifilum breve</name>
    <dbReference type="NCBI Taxonomy" id="1806508"/>
    <lineage>
        <taxon>Bacteria</taxon>
        <taxon>Bacillati</taxon>
        <taxon>Chloroflexota</taxon>
        <taxon>Ardenticatenia</taxon>
        <taxon>Candidatus Promineifilales</taxon>
        <taxon>Candidatus Promineifilaceae</taxon>
        <taxon>Candidatus Promineifilum</taxon>
    </lineage>
</organism>
<gene>
    <name evidence="2" type="ORF">CFX0092_A0593</name>
</gene>
<keyword evidence="2" id="KW-0489">Methyltransferase</keyword>
<dbReference type="RefSeq" id="WP_197699861.1">
    <property type="nucleotide sequence ID" value="NZ_LN890655.1"/>
</dbReference>
<evidence type="ECO:0000259" key="1">
    <source>
        <dbReference type="Pfam" id="PF13649"/>
    </source>
</evidence>
<protein>
    <submittedName>
        <fullName evidence="2">Methyltransferase type 11</fullName>
    </submittedName>
</protein>
<evidence type="ECO:0000313" key="2">
    <source>
        <dbReference type="EMBL" id="CUS02471.2"/>
    </source>
</evidence>
<dbReference type="PANTHER" id="PTHR43464">
    <property type="entry name" value="METHYLTRANSFERASE"/>
    <property type="match status" value="1"/>
</dbReference>
<dbReference type="GO" id="GO:0032259">
    <property type="term" value="P:methylation"/>
    <property type="evidence" value="ECO:0007669"/>
    <property type="project" value="UniProtKB-KW"/>
</dbReference>
<dbReference type="CDD" id="cd02440">
    <property type="entry name" value="AdoMet_MTases"/>
    <property type="match status" value="1"/>
</dbReference>
<dbReference type="InterPro" id="IPR041698">
    <property type="entry name" value="Methyltransf_25"/>
</dbReference>
<dbReference type="Pfam" id="PF13649">
    <property type="entry name" value="Methyltransf_25"/>
    <property type="match status" value="1"/>
</dbReference>
<dbReference type="GO" id="GO:0008168">
    <property type="term" value="F:methyltransferase activity"/>
    <property type="evidence" value="ECO:0007669"/>
    <property type="project" value="UniProtKB-KW"/>
</dbReference>
<dbReference type="KEGG" id="pbf:CFX0092_A0593"/>
<dbReference type="SUPFAM" id="SSF53335">
    <property type="entry name" value="S-adenosyl-L-methionine-dependent methyltransferases"/>
    <property type="match status" value="1"/>
</dbReference>
<keyword evidence="2" id="KW-0808">Transferase</keyword>
<evidence type="ECO:0000313" key="3">
    <source>
        <dbReference type="Proteomes" id="UP000215027"/>
    </source>
</evidence>
<sequence>MMTDPTPYDRFRERYEGERVPWDDPLPPPEIVALAETLPPGRALDLGCGYGRVAIYLARRGWSVDAIDFIPKAIDIARQRAADAGVADRVHGHVASAADLPFLQPPYDLAVDIGCMHSFTEEMLAAYRAELVRLLRPGGQYVLFAHLRDEVVEGEEGPRGIPEATLRQLLEPLLSLERVEYGTTQVEDRPPWNSGWFWFRRR</sequence>
<dbReference type="EMBL" id="LN890655">
    <property type="protein sequence ID" value="CUS02471.2"/>
    <property type="molecule type" value="Genomic_DNA"/>
</dbReference>
<reference evidence="2" key="1">
    <citation type="submission" date="2016-01" db="EMBL/GenBank/DDBJ databases">
        <authorList>
            <person name="Mcilroy J.S."/>
            <person name="Karst M S."/>
            <person name="Albertsen M."/>
        </authorList>
    </citation>
    <scope>NUCLEOTIDE SEQUENCE</scope>
    <source>
        <strain evidence="2">Cfx-K</strain>
    </source>
</reference>